<organism evidence="1 2">
    <name type="scientific">Helicobacter bilis</name>
    <dbReference type="NCBI Taxonomy" id="37372"/>
    <lineage>
        <taxon>Bacteria</taxon>
        <taxon>Pseudomonadati</taxon>
        <taxon>Campylobacterota</taxon>
        <taxon>Epsilonproteobacteria</taxon>
        <taxon>Campylobacterales</taxon>
        <taxon>Helicobacteraceae</taxon>
        <taxon>Helicobacter</taxon>
    </lineage>
</organism>
<gene>
    <name evidence="1" type="ORF">XJ32_08895</name>
</gene>
<evidence type="ECO:0000313" key="2">
    <source>
        <dbReference type="Proteomes" id="UP000188298"/>
    </source>
</evidence>
<reference evidence="1 2" key="1">
    <citation type="submission" date="2017-02" db="EMBL/GenBank/DDBJ databases">
        <title>Whole genome sequencing of Helicobacter bilis strain AAQJH.</title>
        <authorList>
            <person name="Conlan S."/>
            <person name="Thomas P.J."/>
            <person name="Mullikin J."/>
            <person name="Palmore T.N."/>
            <person name="Frank K.M."/>
            <person name="Segre J.A."/>
        </authorList>
    </citation>
    <scope>NUCLEOTIDE SEQUENCE [LARGE SCALE GENOMIC DNA]</scope>
    <source>
        <strain evidence="1 2">AAQJH</strain>
    </source>
</reference>
<accession>A0A1Q2LJK3</accession>
<dbReference type="Proteomes" id="UP000188298">
    <property type="component" value="Chromosome"/>
</dbReference>
<evidence type="ECO:0000313" key="1">
    <source>
        <dbReference type="EMBL" id="AQQ60187.1"/>
    </source>
</evidence>
<name>A0A1Q2LJK3_9HELI</name>
<dbReference type="KEGG" id="hbl:XJ32_08895"/>
<sequence length="66" mass="7450">MLNDNKGNAIKKEYVNKDSAKEKITRLYTANKNSALALALSNTLKINTKNYAQTTKNTETLPFSHY</sequence>
<dbReference type="AlphaFoldDB" id="A0A1Q2LJK3"/>
<dbReference type="EMBL" id="CP019645">
    <property type="protein sequence ID" value="AQQ60187.1"/>
    <property type="molecule type" value="Genomic_DNA"/>
</dbReference>
<protein>
    <submittedName>
        <fullName evidence="1">Uncharacterized protein</fullName>
    </submittedName>
</protein>
<proteinExistence type="predicted"/>